<organism evidence="2 3">
    <name type="scientific">Trichinella nelsoni</name>
    <dbReference type="NCBI Taxonomy" id="6336"/>
    <lineage>
        <taxon>Eukaryota</taxon>
        <taxon>Metazoa</taxon>
        <taxon>Ecdysozoa</taxon>
        <taxon>Nematoda</taxon>
        <taxon>Enoplea</taxon>
        <taxon>Dorylaimia</taxon>
        <taxon>Trichinellida</taxon>
        <taxon>Trichinellidae</taxon>
        <taxon>Trichinella</taxon>
    </lineage>
</organism>
<gene>
    <name evidence="2" type="ORF">T07_12183</name>
</gene>
<dbReference type="OrthoDB" id="10325005at2759"/>
<keyword evidence="3" id="KW-1185">Reference proteome</keyword>
<feature type="transmembrane region" description="Helical" evidence="1">
    <location>
        <begin position="248"/>
        <end position="264"/>
    </location>
</feature>
<sequence>MVILIADRIVIVLSAHEIKCFTDFLLFYTLRAPLKKLFPQILAQMADKLVPFSVLSFRLIKLELLSVIASSDGWCRCCRCAKFQKVVNRNSSYATLSGTDEDTTRFLLLCRFCCRLRSALIKLEKKIILINSTTTTTTATKICGIWFLLWHFPLFLNVDNKIKLRFQKMTFACWRLAIFLFRSSTNTGDVVVFEMQKVGQSTNKKKLNTNRSCCFLCFFNRCSSDDMSSQLLAKLAFHQLFMNKQPCLLVRVMMIICLFSLRFIRRRCGVYRSAVVNFDLERCNSEN</sequence>
<evidence type="ECO:0000256" key="1">
    <source>
        <dbReference type="SAM" id="Phobius"/>
    </source>
</evidence>
<evidence type="ECO:0000313" key="3">
    <source>
        <dbReference type="Proteomes" id="UP000054630"/>
    </source>
</evidence>
<proteinExistence type="predicted"/>
<dbReference type="Proteomes" id="UP000054630">
    <property type="component" value="Unassembled WGS sequence"/>
</dbReference>
<keyword evidence="1" id="KW-1133">Transmembrane helix</keyword>
<comment type="caution">
    <text evidence="2">The sequence shown here is derived from an EMBL/GenBank/DDBJ whole genome shotgun (WGS) entry which is preliminary data.</text>
</comment>
<reference evidence="2 3" key="1">
    <citation type="submission" date="2015-01" db="EMBL/GenBank/DDBJ databases">
        <title>Evolution of Trichinella species and genotypes.</title>
        <authorList>
            <person name="Korhonen P.K."/>
            <person name="Edoardo P."/>
            <person name="Giuseppe L.R."/>
            <person name="Gasser R.B."/>
        </authorList>
    </citation>
    <scope>NUCLEOTIDE SEQUENCE [LARGE SCALE GENOMIC DNA]</scope>
    <source>
        <strain evidence="2">ISS37</strain>
    </source>
</reference>
<accession>A0A0V0RR29</accession>
<protein>
    <submittedName>
        <fullName evidence="2">Uncharacterized protein</fullName>
    </submittedName>
</protein>
<keyword evidence="1" id="KW-0472">Membrane</keyword>
<dbReference type="EMBL" id="JYDL01000097">
    <property type="protein sequence ID" value="KRX16923.1"/>
    <property type="molecule type" value="Genomic_DNA"/>
</dbReference>
<evidence type="ECO:0000313" key="2">
    <source>
        <dbReference type="EMBL" id="KRX16923.1"/>
    </source>
</evidence>
<keyword evidence="1" id="KW-0812">Transmembrane</keyword>
<name>A0A0V0RR29_9BILA</name>
<dbReference type="AlphaFoldDB" id="A0A0V0RR29"/>